<feature type="region of interest" description="Disordered" evidence="1">
    <location>
        <begin position="21"/>
        <end position="45"/>
    </location>
</feature>
<evidence type="ECO:0000313" key="3">
    <source>
        <dbReference type="Proteomes" id="UP000435837"/>
    </source>
</evidence>
<feature type="compositionally biased region" description="Gly residues" evidence="1">
    <location>
        <begin position="35"/>
        <end position="44"/>
    </location>
</feature>
<sequence length="99" mass="10495">MLVPEMEVHDQVAVAFAVDGGAGREAKPQLSPSGRGVGEAGGSRAGLRRITSSADCWTFRTEPPSGRMRKGGGRTRLCVPSKPCDRSGRERSPSAWSLL</sequence>
<name>A0A640SCH1_9ACTN</name>
<evidence type="ECO:0000256" key="1">
    <source>
        <dbReference type="SAM" id="MobiDB-lite"/>
    </source>
</evidence>
<comment type="caution">
    <text evidence="2">The sequence shown here is derived from an EMBL/GenBank/DDBJ whole genome shotgun (WGS) entry which is preliminary data.</text>
</comment>
<organism evidence="2 3">
    <name type="scientific">Streptomyces caniferus</name>
    <dbReference type="NCBI Taxonomy" id="285557"/>
    <lineage>
        <taxon>Bacteria</taxon>
        <taxon>Bacillati</taxon>
        <taxon>Actinomycetota</taxon>
        <taxon>Actinomycetes</taxon>
        <taxon>Kitasatosporales</taxon>
        <taxon>Streptomycetaceae</taxon>
        <taxon>Streptomyces</taxon>
    </lineage>
</organism>
<dbReference type="EMBL" id="BLIN01000005">
    <property type="protein sequence ID" value="GFE08162.1"/>
    <property type="molecule type" value="Genomic_DNA"/>
</dbReference>
<dbReference type="AlphaFoldDB" id="A0A640SCH1"/>
<evidence type="ECO:0000313" key="2">
    <source>
        <dbReference type="EMBL" id="GFE08162.1"/>
    </source>
</evidence>
<accession>A0A640SCH1</accession>
<feature type="region of interest" description="Disordered" evidence="1">
    <location>
        <begin position="58"/>
        <end position="99"/>
    </location>
</feature>
<gene>
    <name evidence="2" type="ORF">Scani_44300</name>
</gene>
<proteinExistence type="predicted"/>
<reference evidence="2 3" key="1">
    <citation type="submission" date="2019-12" db="EMBL/GenBank/DDBJ databases">
        <title>Whole genome shotgun sequence of Streptomyces caniferus NBRC 15389.</title>
        <authorList>
            <person name="Ichikawa N."/>
            <person name="Kimura A."/>
            <person name="Kitahashi Y."/>
            <person name="Komaki H."/>
            <person name="Tamura T."/>
        </authorList>
    </citation>
    <scope>NUCLEOTIDE SEQUENCE [LARGE SCALE GENOMIC DNA]</scope>
    <source>
        <strain evidence="2 3">NBRC 15389</strain>
    </source>
</reference>
<dbReference type="Proteomes" id="UP000435837">
    <property type="component" value="Unassembled WGS sequence"/>
</dbReference>
<feature type="compositionally biased region" description="Basic and acidic residues" evidence="1">
    <location>
        <begin position="83"/>
        <end position="92"/>
    </location>
</feature>
<protein>
    <submittedName>
        <fullName evidence="2">Uncharacterized protein</fullName>
    </submittedName>
</protein>